<dbReference type="SUPFAM" id="SSF46785">
    <property type="entry name" value="Winged helix' DNA-binding domain"/>
    <property type="match status" value="1"/>
</dbReference>
<dbReference type="Pfam" id="PF00392">
    <property type="entry name" value="GntR"/>
    <property type="match status" value="1"/>
</dbReference>
<sequence>MDKLVSPGKEAPENMSAKVYADLRMKLIAGDLRPAESLSIRTLAEEYGVSAMPVREALRQLASENALIGAAKKAYRVPDLTPDEAANLFFLRAVLEGAAAEIAAEKIRESDVKVLKRLVKDMDKAWVKRDCSAFLRANYLFHSRVYLLTRNEALQQMIEVLYMRTGPWLAHGIVDLVDADSWLGEHPEIIEALRTRDAAEARRLVEEDARWGMQLYRQLS</sequence>
<dbReference type="InterPro" id="IPR008920">
    <property type="entry name" value="TF_FadR/GntR_C"/>
</dbReference>
<dbReference type="InterPro" id="IPR036390">
    <property type="entry name" value="WH_DNA-bd_sf"/>
</dbReference>
<keyword evidence="3" id="KW-0804">Transcription</keyword>
<evidence type="ECO:0000256" key="3">
    <source>
        <dbReference type="ARBA" id="ARBA00023163"/>
    </source>
</evidence>
<dbReference type="SUPFAM" id="SSF48008">
    <property type="entry name" value="GntR ligand-binding domain-like"/>
    <property type="match status" value="1"/>
</dbReference>
<dbReference type="InterPro" id="IPR011711">
    <property type="entry name" value="GntR_C"/>
</dbReference>
<feature type="domain" description="HTH gntR-type" evidence="4">
    <location>
        <begin position="13"/>
        <end position="80"/>
    </location>
</feature>
<dbReference type="SMART" id="SM00345">
    <property type="entry name" value="HTH_GNTR"/>
    <property type="match status" value="1"/>
</dbReference>
<evidence type="ECO:0000313" key="6">
    <source>
        <dbReference type="Proteomes" id="UP000252706"/>
    </source>
</evidence>
<keyword evidence="1" id="KW-0805">Transcription regulation</keyword>
<dbReference type="Gene3D" id="1.10.10.10">
    <property type="entry name" value="Winged helix-like DNA-binding domain superfamily/Winged helix DNA-binding domain"/>
    <property type="match status" value="1"/>
</dbReference>
<evidence type="ECO:0000256" key="1">
    <source>
        <dbReference type="ARBA" id="ARBA00023015"/>
    </source>
</evidence>
<dbReference type="InterPro" id="IPR036388">
    <property type="entry name" value="WH-like_DNA-bd_sf"/>
</dbReference>
<dbReference type="PANTHER" id="PTHR43537:SF39">
    <property type="entry name" value="HTH-TYPE TRANSCRIPTIONAL REGULATOR MCBR"/>
    <property type="match status" value="1"/>
</dbReference>
<dbReference type="PROSITE" id="PS50949">
    <property type="entry name" value="HTH_GNTR"/>
    <property type="match status" value="1"/>
</dbReference>
<dbReference type="PANTHER" id="PTHR43537">
    <property type="entry name" value="TRANSCRIPTIONAL REGULATOR, GNTR FAMILY"/>
    <property type="match status" value="1"/>
</dbReference>
<evidence type="ECO:0000256" key="2">
    <source>
        <dbReference type="ARBA" id="ARBA00023125"/>
    </source>
</evidence>
<name>A0A366WUE9_9RHOB</name>
<protein>
    <submittedName>
        <fullName evidence="5">GntR family transcriptional regulator</fullName>
    </submittedName>
</protein>
<dbReference type="Gene3D" id="1.20.120.530">
    <property type="entry name" value="GntR ligand-binding domain-like"/>
    <property type="match status" value="1"/>
</dbReference>
<dbReference type="OrthoDB" id="9815654at2"/>
<dbReference type="Pfam" id="PF07729">
    <property type="entry name" value="FCD"/>
    <property type="match status" value="1"/>
</dbReference>
<evidence type="ECO:0000259" key="4">
    <source>
        <dbReference type="PROSITE" id="PS50949"/>
    </source>
</evidence>
<comment type="caution">
    <text evidence="5">The sequence shown here is derived from an EMBL/GenBank/DDBJ whole genome shotgun (WGS) entry which is preliminary data.</text>
</comment>
<dbReference type="GO" id="GO:0003677">
    <property type="term" value="F:DNA binding"/>
    <property type="evidence" value="ECO:0007669"/>
    <property type="project" value="UniProtKB-KW"/>
</dbReference>
<dbReference type="Proteomes" id="UP000252706">
    <property type="component" value="Unassembled WGS sequence"/>
</dbReference>
<organism evidence="5 6">
    <name type="scientific">Phaeobacter gallaeciensis</name>
    <dbReference type="NCBI Taxonomy" id="60890"/>
    <lineage>
        <taxon>Bacteria</taxon>
        <taxon>Pseudomonadati</taxon>
        <taxon>Pseudomonadota</taxon>
        <taxon>Alphaproteobacteria</taxon>
        <taxon>Rhodobacterales</taxon>
        <taxon>Roseobacteraceae</taxon>
        <taxon>Phaeobacter</taxon>
    </lineage>
</organism>
<keyword evidence="2" id="KW-0238">DNA-binding</keyword>
<dbReference type="AlphaFoldDB" id="A0A366WUE9"/>
<gene>
    <name evidence="5" type="ORF">DS909_13950</name>
</gene>
<reference evidence="5 6" key="1">
    <citation type="submission" date="2018-07" db="EMBL/GenBank/DDBJ databases">
        <title>Modular assembly of carbohydrate-degrading microbial communities in the ocean.</title>
        <authorList>
            <person name="Enke T.N."/>
            <person name="Datta M.S."/>
            <person name="Schwartzman J.A."/>
            <person name="Cermak N."/>
            <person name="Schmitz D.A."/>
            <person name="Barrere J."/>
            <person name="Cordero O.X."/>
        </authorList>
    </citation>
    <scope>NUCLEOTIDE SEQUENCE [LARGE SCALE GENOMIC DNA]</scope>
    <source>
        <strain evidence="5 6">C3M10</strain>
    </source>
</reference>
<accession>A0A366WUE9</accession>
<evidence type="ECO:0000313" key="5">
    <source>
        <dbReference type="EMBL" id="RBW53605.1"/>
    </source>
</evidence>
<dbReference type="SMART" id="SM00895">
    <property type="entry name" value="FCD"/>
    <property type="match status" value="1"/>
</dbReference>
<dbReference type="EMBL" id="QOCE01000034">
    <property type="protein sequence ID" value="RBW53605.1"/>
    <property type="molecule type" value="Genomic_DNA"/>
</dbReference>
<dbReference type="GO" id="GO:0003700">
    <property type="term" value="F:DNA-binding transcription factor activity"/>
    <property type="evidence" value="ECO:0007669"/>
    <property type="project" value="InterPro"/>
</dbReference>
<proteinExistence type="predicted"/>
<dbReference type="InterPro" id="IPR000524">
    <property type="entry name" value="Tscrpt_reg_HTH_GntR"/>
</dbReference>
<dbReference type="RefSeq" id="WP_113824081.1">
    <property type="nucleotide sequence ID" value="NZ_QOCE01000034.1"/>
</dbReference>